<dbReference type="SUPFAM" id="SSF46689">
    <property type="entry name" value="Homeodomain-like"/>
    <property type="match status" value="2"/>
</dbReference>
<dbReference type="PANTHER" id="PTHR46796:SF7">
    <property type="entry name" value="ARAC FAMILY TRANSCRIPTIONAL REGULATOR"/>
    <property type="match status" value="1"/>
</dbReference>
<name>A0ABT2FIF4_9GAMM</name>
<keyword evidence="6" id="KW-1185">Reference proteome</keyword>
<evidence type="ECO:0000256" key="1">
    <source>
        <dbReference type="ARBA" id="ARBA00023015"/>
    </source>
</evidence>
<gene>
    <name evidence="5" type="ORF">L9G74_06670</name>
</gene>
<dbReference type="InterPro" id="IPR020449">
    <property type="entry name" value="Tscrpt_reg_AraC-type_HTH"/>
</dbReference>
<dbReference type="SMART" id="SM00342">
    <property type="entry name" value="HTH_ARAC"/>
    <property type="match status" value="1"/>
</dbReference>
<reference evidence="6" key="1">
    <citation type="submission" date="2023-07" db="EMBL/GenBank/DDBJ databases">
        <title>Shewanella mangrovi sp. nov., an acetaldehyde- degrading bacterium isolated from mangrove sediment.</title>
        <authorList>
            <person name="Liu Y."/>
        </authorList>
    </citation>
    <scope>NUCLEOTIDE SEQUENCE [LARGE SCALE GENOMIC DNA]</scope>
    <source>
        <strain evidence="6">C32</strain>
    </source>
</reference>
<dbReference type="Proteomes" id="UP001201549">
    <property type="component" value="Unassembled WGS sequence"/>
</dbReference>
<dbReference type="PROSITE" id="PS01124">
    <property type="entry name" value="HTH_ARAC_FAMILY_2"/>
    <property type="match status" value="1"/>
</dbReference>
<protein>
    <submittedName>
        <fullName evidence="5">AraC family transcriptional regulator</fullName>
    </submittedName>
</protein>
<dbReference type="PANTHER" id="PTHR46796">
    <property type="entry name" value="HTH-TYPE TRANSCRIPTIONAL ACTIVATOR RHAS-RELATED"/>
    <property type="match status" value="1"/>
</dbReference>
<dbReference type="Pfam" id="PF12833">
    <property type="entry name" value="HTH_18"/>
    <property type="match status" value="1"/>
</dbReference>
<organism evidence="5 6">
    <name type="scientific">Shewanella electrica</name>
    <dbReference type="NCBI Taxonomy" id="515560"/>
    <lineage>
        <taxon>Bacteria</taxon>
        <taxon>Pseudomonadati</taxon>
        <taxon>Pseudomonadota</taxon>
        <taxon>Gammaproteobacteria</taxon>
        <taxon>Alteromonadales</taxon>
        <taxon>Shewanellaceae</taxon>
        <taxon>Shewanella</taxon>
    </lineage>
</organism>
<accession>A0ABT2FIF4</accession>
<dbReference type="InterPro" id="IPR018060">
    <property type="entry name" value="HTH_AraC"/>
</dbReference>
<sequence length="324" mass="35726">MSTIDPLSDVLHLLAAHSYVTIGQRAGADWAIRYDGFVGMKFLALRKGQLWFRLEAEQRWQQLMPGDGIILTRFAPFVLATDPSMAAVPLAEVDYVIKEGFADLGGDDSVILSGKMEVDQLASAWLLDLLPEVIFIAHGSDVSSTLNWLMASLHKEIQQPRPGSVLAGNHLMQLIMIEGIRSWLTSEEAGLSGWLAALQDSRVLKALGAIHTDPSRNWQLTELASIAGMSRTGFARLFLQSTGTSAIQYLTQWKMRLASRALRLSNEPIKHLAYSLGYASESTFSTVFKRVYGISPSEHRRAYRQEPSSALLTQLTSIATGSFT</sequence>
<dbReference type="Pfam" id="PF12852">
    <property type="entry name" value="Cupin_6"/>
    <property type="match status" value="1"/>
</dbReference>
<dbReference type="InterPro" id="IPR032783">
    <property type="entry name" value="AraC_lig"/>
</dbReference>
<dbReference type="Gene3D" id="1.10.10.60">
    <property type="entry name" value="Homeodomain-like"/>
    <property type="match status" value="2"/>
</dbReference>
<evidence type="ECO:0000256" key="2">
    <source>
        <dbReference type="ARBA" id="ARBA00023125"/>
    </source>
</evidence>
<evidence type="ECO:0000313" key="5">
    <source>
        <dbReference type="EMBL" id="MCS4556115.1"/>
    </source>
</evidence>
<evidence type="ECO:0000259" key="4">
    <source>
        <dbReference type="PROSITE" id="PS01124"/>
    </source>
</evidence>
<evidence type="ECO:0000313" key="6">
    <source>
        <dbReference type="Proteomes" id="UP001201549"/>
    </source>
</evidence>
<feature type="domain" description="HTH araC/xylS-type" evidence="4">
    <location>
        <begin position="204"/>
        <end position="302"/>
    </location>
</feature>
<evidence type="ECO:0000256" key="3">
    <source>
        <dbReference type="ARBA" id="ARBA00023163"/>
    </source>
</evidence>
<dbReference type="RefSeq" id="WP_238895518.1">
    <property type="nucleotide sequence ID" value="NZ_JAKOGG010000003.1"/>
</dbReference>
<keyword evidence="3" id="KW-0804">Transcription</keyword>
<keyword evidence="2" id="KW-0238">DNA-binding</keyword>
<keyword evidence="1" id="KW-0805">Transcription regulation</keyword>
<dbReference type="InterPro" id="IPR050204">
    <property type="entry name" value="AraC_XylS_family_regulators"/>
</dbReference>
<proteinExistence type="predicted"/>
<dbReference type="EMBL" id="JAKOGG010000003">
    <property type="protein sequence ID" value="MCS4556115.1"/>
    <property type="molecule type" value="Genomic_DNA"/>
</dbReference>
<dbReference type="InterPro" id="IPR009057">
    <property type="entry name" value="Homeodomain-like_sf"/>
</dbReference>
<dbReference type="PRINTS" id="PR00032">
    <property type="entry name" value="HTHARAC"/>
</dbReference>
<comment type="caution">
    <text evidence="5">The sequence shown here is derived from an EMBL/GenBank/DDBJ whole genome shotgun (WGS) entry which is preliminary data.</text>
</comment>